<protein>
    <submittedName>
        <fullName evidence="2">Helix-turn-helix protein</fullName>
    </submittedName>
</protein>
<dbReference type="InterPro" id="IPR036390">
    <property type="entry name" value="WH_DNA-bd_sf"/>
</dbReference>
<organism evidence="2 3">
    <name type="scientific">Falsochrobactrum ovis</name>
    <dbReference type="NCBI Taxonomy" id="1293442"/>
    <lineage>
        <taxon>Bacteria</taxon>
        <taxon>Pseudomonadati</taxon>
        <taxon>Pseudomonadota</taxon>
        <taxon>Alphaproteobacteria</taxon>
        <taxon>Hyphomicrobiales</taxon>
        <taxon>Brucellaceae</taxon>
        <taxon>Falsochrobactrum</taxon>
    </lineage>
</organism>
<proteinExistence type="predicted"/>
<dbReference type="AlphaFoldDB" id="A0A364JTM6"/>
<dbReference type="Pfam" id="PF13730">
    <property type="entry name" value="HTH_36"/>
    <property type="match status" value="1"/>
</dbReference>
<reference evidence="2 3" key="1">
    <citation type="submission" date="2018-06" db="EMBL/GenBank/DDBJ databases">
        <title>Genomic Encyclopedia of Type Strains, Phase IV (KMG-IV): sequencing the most valuable type-strain genomes for metagenomic binning, comparative biology and taxonomic classification.</title>
        <authorList>
            <person name="Goeker M."/>
        </authorList>
    </citation>
    <scope>NUCLEOTIDE SEQUENCE [LARGE SCALE GENOMIC DNA]</scope>
    <source>
        <strain evidence="2 3">DSM 26720</strain>
    </source>
</reference>
<dbReference type="SUPFAM" id="SSF46785">
    <property type="entry name" value="Winged helix' DNA-binding domain"/>
    <property type="match status" value="1"/>
</dbReference>
<dbReference type="Proteomes" id="UP000249453">
    <property type="component" value="Unassembled WGS sequence"/>
</dbReference>
<dbReference type="EMBL" id="QLMK01000011">
    <property type="protein sequence ID" value="RAK27080.1"/>
    <property type="molecule type" value="Genomic_DNA"/>
</dbReference>
<dbReference type="InterPro" id="IPR036388">
    <property type="entry name" value="WH-like_DNA-bd_sf"/>
</dbReference>
<accession>A0A364JTM6</accession>
<comment type="caution">
    <text evidence="2">The sequence shown here is derived from an EMBL/GenBank/DDBJ whole genome shotgun (WGS) entry which is preliminary data.</text>
</comment>
<feature type="region of interest" description="Disordered" evidence="1">
    <location>
        <begin position="266"/>
        <end position="292"/>
    </location>
</feature>
<name>A0A364JTM6_9HYPH</name>
<dbReference type="Gene3D" id="1.10.10.10">
    <property type="entry name" value="Winged helix-like DNA-binding domain superfamily/Winged helix DNA-binding domain"/>
    <property type="match status" value="1"/>
</dbReference>
<feature type="compositionally biased region" description="Polar residues" evidence="1">
    <location>
        <begin position="92"/>
        <end position="110"/>
    </location>
</feature>
<sequence>MTWAVKQKVGNATGKAILLMLANYADDEGKCFPGQEKLAAECECSPRTVREWLDKFEKMGIVKREERRREDGYRTSDLIVLDLESSPAAISPENNNNLTGSSFQSHRQETPSNLLVEPLDNHQQPRAGAGKPADDLSILQSKLVEAAGDKIHPHGVFDLSAIIGLISNGVDLETDILPTIRARVATMQRPARGWAYFADAIKDAYNRRIQAGEGLAKPVRVVTPDEDMAPETLEAEWQKRLSYARRNRSWFSAVWGPMPGDAGCSVPSSLLQTTDGKDKHGFRWDDQSRRIA</sequence>
<evidence type="ECO:0000313" key="2">
    <source>
        <dbReference type="EMBL" id="RAK27080.1"/>
    </source>
</evidence>
<feature type="region of interest" description="Disordered" evidence="1">
    <location>
        <begin position="90"/>
        <end position="110"/>
    </location>
</feature>
<gene>
    <name evidence="2" type="ORF">C7374_11174</name>
</gene>
<evidence type="ECO:0000313" key="3">
    <source>
        <dbReference type="Proteomes" id="UP000249453"/>
    </source>
</evidence>
<dbReference type="RefSeq" id="WP_245412653.1">
    <property type="nucleotide sequence ID" value="NZ_JBHEEY010000011.1"/>
</dbReference>
<feature type="compositionally biased region" description="Basic and acidic residues" evidence="1">
    <location>
        <begin position="275"/>
        <end position="292"/>
    </location>
</feature>
<keyword evidence="3" id="KW-1185">Reference proteome</keyword>
<evidence type="ECO:0000256" key="1">
    <source>
        <dbReference type="SAM" id="MobiDB-lite"/>
    </source>
</evidence>